<dbReference type="PRINTS" id="PR00419">
    <property type="entry name" value="ADXRDTASE"/>
</dbReference>
<dbReference type="EC" id="1.18.1.2" evidence="3"/>
<dbReference type="Pfam" id="PF01266">
    <property type="entry name" value="DAO"/>
    <property type="match status" value="1"/>
</dbReference>
<keyword evidence="1" id="KW-0812">Transmembrane</keyword>
<dbReference type="EMBL" id="UHIV01000005">
    <property type="protein sequence ID" value="SUP61017.1"/>
    <property type="molecule type" value="Genomic_DNA"/>
</dbReference>
<dbReference type="InterPro" id="IPR036188">
    <property type="entry name" value="FAD/NAD-bd_sf"/>
</dbReference>
<keyword evidence="1" id="KW-1133">Transmembrane helix</keyword>
<evidence type="ECO:0000313" key="4">
    <source>
        <dbReference type="Proteomes" id="UP000254621"/>
    </source>
</evidence>
<dbReference type="InterPro" id="IPR006076">
    <property type="entry name" value="FAD-dep_OxRdtase"/>
</dbReference>
<accession>A0A380P835</accession>
<keyword evidence="1" id="KW-0472">Membrane</keyword>
<dbReference type="Gene3D" id="3.50.50.60">
    <property type="entry name" value="FAD/NAD(P)-binding domain"/>
    <property type="match status" value="1"/>
</dbReference>
<evidence type="ECO:0000259" key="2">
    <source>
        <dbReference type="Pfam" id="PF01266"/>
    </source>
</evidence>
<feature type="transmembrane region" description="Helical" evidence="1">
    <location>
        <begin position="6"/>
        <end position="24"/>
    </location>
</feature>
<dbReference type="Proteomes" id="UP000254621">
    <property type="component" value="Unassembled WGS sequence"/>
</dbReference>
<dbReference type="SUPFAM" id="SSF51971">
    <property type="entry name" value="Nucleotide-binding domain"/>
    <property type="match status" value="1"/>
</dbReference>
<feature type="domain" description="FAD dependent oxidoreductase" evidence="2">
    <location>
        <begin position="6"/>
        <end position="35"/>
    </location>
</feature>
<evidence type="ECO:0000313" key="3">
    <source>
        <dbReference type="EMBL" id="SUP61017.1"/>
    </source>
</evidence>
<reference evidence="3 4" key="1">
    <citation type="submission" date="2018-06" db="EMBL/GenBank/DDBJ databases">
        <authorList>
            <consortium name="Pathogen Informatics"/>
            <person name="Doyle S."/>
        </authorList>
    </citation>
    <scope>NUCLEOTIDE SEQUENCE [LARGE SCALE GENOMIC DNA]</scope>
    <source>
        <strain evidence="3 4">NCTC13645</strain>
    </source>
</reference>
<protein>
    <submittedName>
        <fullName evidence="3">Ferredoxin--NADP reductase 2</fullName>
        <ecNumber evidence="3">1.18.1.2</ecNumber>
    </submittedName>
</protein>
<name>A0A380P835_WEIVI</name>
<evidence type="ECO:0000256" key="1">
    <source>
        <dbReference type="SAM" id="Phobius"/>
    </source>
</evidence>
<dbReference type="GO" id="GO:0004324">
    <property type="term" value="F:ferredoxin-NADP+ reductase activity"/>
    <property type="evidence" value="ECO:0007669"/>
    <property type="project" value="UniProtKB-EC"/>
</dbReference>
<dbReference type="AlphaFoldDB" id="A0A380P835"/>
<organism evidence="3 4">
    <name type="scientific">Weissella viridescens</name>
    <name type="common">Lactobacillus viridescens</name>
    <dbReference type="NCBI Taxonomy" id="1629"/>
    <lineage>
        <taxon>Bacteria</taxon>
        <taxon>Bacillati</taxon>
        <taxon>Bacillota</taxon>
        <taxon>Bacilli</taxon>
        <taxon>Lactobacillales</taxon>
        <taxon>Lactobacillaceae</taxon>
        <taxon>Weissella</taxon>
    </lineage>
</organism>
<sequence length="41" mass="4330">MKHTQVAIIGAGPVGLFTAFYARLRGLDVTLIDSLENVGGK</sequence>
<keyword evidence="3" id="KW-0560">Oxidoreductase</keyword>
<gene>
    <name evidence="3" type="primary">yumC_1</name>
    <name evidence="3" type="ORF">NCTC13645_02140</name>
</gene>
<proteinExistence type="predicted"/>